<dbReference type="InterPro" id="IPR032466">
    <property type="entry name" value="Metal_Hydrolase"/>
</dbReference>
<comment type="caution">
    <text evidence="6">The sequence shown here is derived from an EMBL/GenBank/DDBJ whole genome shotgun (WGS) entry which is preliminary data.</text>
</comment>
<feature type="domain" description="Amidohydrolase-related" evidence="5">
    <location>
        <begin position="25"/>
        <end position="335"/>
    </location>
</feature>
<dbReference type="AlphaFoldDB" id="A0A9P7A6Q7"/>
<dbReference type="Gene3D" id="3.20.20.140">
    <property type="entry name" value="Metal-dependent hydrolases"/>
    <property type="match status" value="1"/>
</dbReference>
<evidence type="ECO:0000256" key="2">
    <source>
        <dbReference type="ARBA" id="ARBA00023239"/>
    </source>
</evidence>
<proteinExistence type="inferred from homology"/>
<evidence type="ECO:0000256" key="4">
    <source>
        <dbReference type="SAM" id="MobiDB-lite"/>
    </source>
</evidence>
<keyword evidence="1 3" id="KW-0210">Decarboxylase</keyword>
<dbReference type="SUPFAM" id="SSF51556">
    <property type="entry name" value="Metallo-dependent hydrolases"/>
    <property type="match status" value="1"/>
</dbReference>
<evidence type="ECO:0000259" key="5">
    <source>
        <dbReference type="Pfam" id="PF04909"/>
    </source>
</evidence>
<keyword evidence="2 3" id="KW-0456">Lyase</keyword>
<dbReference type="Pfam" id="PF04909">
    <property type="entry name" value="Amidohydro_2"/>
    <property type="match status" value="1"/>
</dbReference>
<dbReference type="EMBL" id="JABBWD010000002">
    <property type="protein sequence ID" value="KAG1783261.1"/>
    <property type="molecule type" value="Genomic_DNA"/>
</dbReference>
<evidence type="ECO:0000313" key="6">
    <source>
        <dbReference type="EMBL" id="KAG1783261.1"/>
    </source>
</evidence>
<dbReference type="InterPro" id="IPR032465">
    <property type="entry name" value="ACMSD"/>
</dbReference>
<name>A0A9P7A6Q7_9AGAM</name>
<feature type="region of interest" description="Disordered" evidence="4">
    <location>
        <begin position="1"/>
        <end position="20"/>
    </location>
</feature>
<reference evidence="6" key="1">
    <citation type="journal article" date="2020" name="New Phytol.">
        <title>Comparative genomics reveals dynamic genome evolution in host specialist ectomycorrhizal fungi.</title>
        <authorList>
            <person name="Lofgren L.A."/>
            <person name="Nguyen N.H."/>
            <person name="Vilgalys R."/>
            <person name="Ruytinx J."/>
            <person name="Liao H.L."/>
            <person name="Branco S."/>
            <person name="Kuo A."/>
            <person name="LaButti K."/>
            <person name="Lipzen A."/>
            <person name="Andreopoulos W."/>
            <person name="Pangilinan J."/>
            <person name="Riley R."/>
            <person name="Hundley H."/>
            <person name="Na H."/>
            <person name="Barry K."/>
            <person name="Grigoriev I.V."/>
            <person name="Stajich J.E."/>
            <person name="Kennedy P.G."/>
        </authorList>
    </citation>
    <scope>NUCLEOTIDE SEQUENCE</scope>
    <source>
        <strain evidence="6">DOB743</strain>
    </source>
</reference>
<dbReference type="InterPro" id="IPR006680">
    <property type="entry name" value="Amidohydro-rel"/>
</dbReference>
<evidence type="ECO:0000256" key="1">
    <source>
        <dbReference type="ARBA" id="ARBA00022793"/>
    </source>
</evidence>
<dbReference type="GO" id="GO:0019748">
    <property type="term" value="P:secondary metabolic process"/>
    <property type="evidence" value="ECO:0007669"/>
    <property type="project" value="TreeGrafter"/>
</dbReference>
<gene>
    <name evidence="6" type="ORF">EV702DRAFT_1191692</name>
</gene>
<dbReference type="PANTHER" id="PTHR21240">
    <property type="entry name" value="2-AMINO-3-CARBOXYLMUCONATE-6-SEMIALDEHYDE DECARBOXYLASE"/>
    <property type="match status" value="1"/>
</dbReference>
<accession>A0A9P7A6Q7</accession>
<evidence type="ECO:0000256" key="3">
    <source>
        <dbReference type="RuleBase" id="RU366045"/>
    </source>
</evidence>
<keyword evidence="7" id="KW-1185">Reference proteome</keyword>
<organism evidence="6 7">
    <name type="scientific">Suillus placidus</name>
    <dbReference type="NCBI Taxonomy" id="48579"/>
    <lineage>
        <taxon>Eukaryota</taxon>
        <taxon>Fungi</taxon>
        <taxon>Dikarya</taxon>
        <taxon>Basidiomycota</taxon>
        <taxon>Agaricomycotina</taxon>
        <taxon>Agaricomycetes</taxon>
        <taxon>Agaricomycetidae</taxon>
        <taxon>Boletales</taxon>
        <taxon>Suillineae</taxon>
        <taxon>Suillaceae</taxon>
        <taxon>Suillus</taxon>
    </lineage>
</organism>
<dbReference type="GO" id="GO:0016787">
    <property type="term" value="F:hydrolase activity"/>
    <property type="evidence" value="ECO:0007669"/>
    <property type="project" value="InterPro"/>
</dbReference>
<dbReference type="GO" id="GO:0005737">
    <property type="term" value="C:cytoplasm"/>
    <property type="evidence" value="ECO:0007669"/>
    <property type="project" value="TreeGrafter"/>
</dbReference>
<sequence>MSTHRQADDFDPPSPRKMFPQNARIDVHHHFFLDAQKKAKKNLEVGWRTPDENLPWKPQTSLAAMDKLGVQITILSPPAISSTSPGAENRTEVRQQNIYASQLCAAYPSRFGFFAGLPFLDDVKGSLEEIAFSLDVLGADGVALISSYGDGNSAKYVADDLYDPIWEELDRRHAVVFLHGAQTPSSTPYPHPWLGVPVSEVPNETYKAAAHLVVSGKKRRFHNVNIILAHLGGSTPFLAPRVAALSHYMGCPLTPGQIVEDFKSFYYETALSAHETTLTAMATFVPSDRLLFGTDFPAVSSKTAEWYTENLENYFAGRPLDLANIMRDNALRLFPNLGKSKDQCPSNGHQISASDQLHTGPCTVNL</sequence>
<dbReference type="GO" id="GO:0016831">
    <property type="term" value="F:carboxy-lyase activity"/>
    <property type="evidence" value="ECO:0007669"/>
    <property type="project" value="UniProtKB-KW"/>
</dbReference>
<comment type="similarity">
    <text evidence="3">Belongs to the metallo-dependent hydrolases superfamily.</text>
</comment>
<dbReference type="PANTHER" id="PTHR21240:SF28">
    <property type="entry name" value="ISO-OROTATE DECARBOXYLASE (EUROFUNG)"/>
    <property type="match status" value="1"/>
</dbReference>
<dbReference type="CDD" id="cd01292">
    <property type="entry name" value="metallo-dependent_hydrolases"/>
    <property type="match status" value="1"/>
</dbReference>
<dbReference type="OrthoDB" id="2832284at2759"/>
<dbReference type="Proteomes" id="UP000714275">
    <property type="component" value="Unassembled WGS sequence"/>
</dbReference>
<protein>
    <recommendedName>
        <fullName evidence="5">Amidohydrolase-related domain-containing protein</fullName>
    </recommendedName>
</protein>
<evidence type="ECO:0000313" key="7">
    <source>
        <dbReference type="Proteomes" id="UP000714275"/>
    </source>
</evidence>